<keyword evidence="2" id="KW-1185">Reference proteome</keyword>
<gene>
    <name evidence="1" type="ORF">M9458_025782</name>
</gene>
<comment type="caution">
    <text evidence="1">The sequence shown here is derived from an EMBL/GenBank/DDBJ whole genome shotgun (WGS) entry which is preliminary data.</text>
</comment>
<evidence type="ECO:0008006" key="3">
    <source>
        <dbReference type="Google" id="ProtNLM"/>
    </source>
</evidence>
<accession>A0ABD0Q356</accession>
<organism evidence="1 2">
    <name type="scientific">Cirrhinus mrigala</name>
    <name type="common">Mrigala</name>
    <dbReference type="NCBI Taxonomy" id="683832"/>
    <lineage>
        <taxon>Eukaryota</taxon>
        <taxon>Metazoa</taxon>
        <taxon>Chordata</taxon>
        <taxon>Craniata</taxon>
        <taxon>Vertebrata</taxon>
        <taxon>Euteleostomi</taxon>
        <taxon>Actinopterygii</taxon>
        <taxon>Neopterygii</taxon>
        <taxon>Teleostei</taxon>
        <taxon>Ostariophysi</taxon>
        <taxon>Cypriniformes</taxon>
        <taxon>Cyprinidae</taxon>
        <taxon>Labeoninae</taxon>
        <taxon>Labeonini</taxon>
        <taxon>Cirrhinus</taxon>
    </lineage>
</organism>
<reference evidence="1 2" key="1">
    <citation type="submission" date="2024-05" db="EMBL/GenBank/DDBJ databases">
        <title>Genome sequencing and assembly of Indian major carp, Cirrhinus mrigala (Hamilton, 1822).</title>
        <authorList>
            <person name="Mohindra V."/>
            <person name="Chowdhury L.M."/>
            <person name="Lal K."/>
            <person name="Jena J.K."/>
        </authorList>
    </citation>
    <scope>NUCLEOTIDE SEQUENCE [LARGE SCALE GENOMIC DNA]</scope>
    <source>
        <strain evidence="1">CM1030</strain>
        <tissue evidence="1">Blood</tissue>
    </source>
</reference>
<dbReference type="EMBL" id="JAMKFB020000012">
    <property type="protein sequence ID" value="KAL0180340.1"/>
    <property type="molecule type" value="Genomic_DNA"/>
</dbReference>
<evidence type="ECO:0000313" key="1">
    <source>
        <dbReference type="EMBL" id="KAL0180340.1"/>
    </source>
</evidence>
<feature type="non-terminal residue" evidence="1">
    <location>
        <position position="137"/>
    </location>
</feature>
<dbReference type="Proteomes" id="UP001529510">
    <property type="component" value="Unassembled WGS sequence"/>
</dbReference>
<evidence type="ECO:0000313" key="2">
    <source>
        <dbReference type="Proteomes" id="UP001529510"/>
    </source>
</evidence>
<name>A0ABD0Q356_CIRMR</name>
<dbReference type="AlphaFoldDB" id="A0ABD0Q356"/>
<feature type="non-terminal residue" evidence="1">
    <location>
        <position position="1"/>
    </location>
</feature>
<proteinExistence type="predicted"/>
<protein>
    <recommendedName>
        <fullName evidence="3">Growth hormone receptor</fullName>
    </recommendedName>
</protein>
<sequence>NGGRDVKPAKYPGTFCYNNHYFSTETDCGMAAAPERAHVMAAYAAEPLEASPEAVMPAAVSPEVTAEAAEPHETGTSVLALCTVGAPNNPHPASVLMPGLEPATDAVYELSPCPVPVKFGLSAPPSRPRRLPTNSLL</sequence>